<evidence type="ECO:0000313" key="2">
    <source>
        <dbReference type="Proteomes" id="UP000000702"/>
    </source>
</evidence>
<dbReference type="VEuPathDB" id="TriTrypDB:TcIL3000_0_49320"/>
<dbReference type="AlphaFoldDB" id="F9WAM8"/>
<organism evidence="1 2">
    <name type="scientific">Trypanosoma congolense (strain IL3000)</name>
    <dbReference type="NCBI Taxonomy" id="1068625"/>
    <lineage>
        <taxon>Eukaryota</taxon>
        <taxon>Discoba</taxon>
        <taxon>Euglenozoa</taxon>
        <taxon>Kinetoplastea</taxon>
        <taxon>Metakinetoplastina</taxon>
        <taxon>Trypanosomatida</taxon>
        <taxon>Trypanosomatidae</taxon>
        <taxon>Trypanosoma</taxon>
        <taxon>Nannomonas</taxon>
    </lineage>
</organism>
<evidence type="ECO:0000313" key="1">
    <source>
        <dbReference type="EMBL" id="CCD14298.1"/>
    </source>
</evidence>
<accession>F9WAM8</accession>
<dbReference type="Proteomes" id="UP000000702">
    <property type="component" value="Unassembled WGS sequence"/>
</dbReference>
<comment type="caution">
    <text evidence="1">The sequence shown here is derived from an EMBL/GenBank/DDBJ whole genome shotgun (WGS) entry which is preliminary data.</text>
</comment>
<sequence length="183" mass="19982">MSWITLIRVHFLCRGGHHEEHFLPGLESNAGLQVFGIGGAADEGGKGEAGRCCVPLVSFPRTLCGTSSNNSNGCLTTQPCGARMLNTPRYGMVVRIYALNVIQAPFMILEKFTHGEKGKVLLDLPVERVNKIKKVNVIVVLYTPKKSLTELILHRQHGGSFQGNPLFSMRCMGPPKPKLVSLS</sequence>
<reference evidence="2" key="1">
    <citation type="submission" date="2011-07" db="EMBL/GenBank/DDBJ databases">
        <title>Divergent evolution of antigenic variation in African trypanosomes.</title>
        <authorList>
            <person name="Jackson A.P."/>
            <person name="Berry A."/>
            <person name="Allison H.C."/>
            <person name="Burton P."/>
            <person name="Anderson J."/>
            <person name="Aslett M."/>
            <person name="Brown R."/>
            <person name="Corton N."/>
            <person name="Harris D."/>
            <person name="Hauser H."/>
            <person name="Gamble J."/>
            <person name="Gilderthorp R."/>
            <person name="McQuillan J."/>
            <person name="Quail M.A."/>
            <person name="Sanders M."/>
            <person name="Van Tonder A."/>
            <person name="Ginger M.L."/>
            <person name="Donelson J.E."/>
            <person name="Field M.C."/>
            <person name="Barry J.D."/>
            <person name="Berriman M."/>
            <person name="Hertz-Fowler C."/>
        </authorList>
    </citation>
    <scope>NUCLEOTIDE SEQUENCE [LARGE SCALE GENOMIC DNA]</scope>
    <source>
        <strain evidence="2">IL3000</strain>
    </source>
</reference>
<reference evidence="1 2" key="2">
    <citation type="journal article" date="2012" name="Proc. Natl. Acad. Sci. U.S.A.">
        <title>Antigenic diversity is generated by distinct evolutionary mechanisms in African trypanosome species.</title>
        <authorList>
            <person name="Jackson A.P."/>
            <person name="Berry A."/>
            <person name="Aslett M."/>
            <person name="Allison H.C."/>
            <person name="Burton P."/>
            <person name="Vavrova-Anderson J."/>
            <person name="Brown R."/>
            <person name="Browne H."/>
            <person name="Corton N."/>
            <person name="Hauser H."/>
            <person name="Gamble J."/>
            <person name="Gilderthorp R."/>
            <person name="Marcello L."/>
            <person name="McQuillan J."/>
            <person name="Otto T.D."/>
            <person name="Quail M.A."/>
            <person name="Sanders M.J."/>
            <person name="van Tonder A."/>
            <person name="Ginger M.L."/>
            <person name="Field M.C."/>
            <person name="Barry J.D."/>
            <person name="Hertz-Fowler C."/>
            <person name="Berriman M."/>
        </authorList>
    </citation>
    <scope>NUCLEOTIDE SEQUENCE [LARGE SCALE GENOMIC DNA]</scope>
    <source>
        <strain evidence="1 2">IL3000</strain>
    </source>
</reference>
<proteinExistence type="predicted"/>
<gene>
    <name evidence="1" type="ORF">TCIL3000_0_49320</name>
</gene>
<protein>
    <submittedName>
        <fullName evidence="1">WGS project CAEQ00000000 data, annotated contig 1992</fullName>
    </submittedName>
</protein>
<keyword evidence="2" id="KW-1185">Reference proteome</keyword>
<name>F9WAM8_TRYCI</name>
<dbReference type="EMBL" id="CAEQ01001455">
    <property type="protein sequence ID" value="CCD14298.1"/>
    <property type="molecule type" value="Genomic_DNA"/>
</dbReference>